<dbReference type="Gene3D" id="3.40.50.10470">
    <property type="entry name" value="Translation initiation factor eif-2b, domain 2"/>
    <property type="match status" value="1"/>
</dbReference>
<dbReference type="Pfam" id="PF01008">
    <property type="entry name" value="IF-2B"/>
    <property type="match status" value="1"/>
</dbReference>
<keyword evidence="2" id="KW-0396">Initiation factor</keyword>
<evidence type="ECO:0000256" key="1">
    <source>
        <dbReference type="RuleBase" id="RU003814"/>
    </source>
</evidence>
<dbReference type="RefSeq" id="WP_248158298.1">
    <property type="nucleotide sequence ID" value="NZ_JAKZAJ010000004.1"/>
</dbReference>
<dbReference type="InterPro" id="IPR042529">
    <property type="entry name" value="IF_2B-like_C"/>
</dbReference>
<organism evidence="2 3">
    <name type="scientific">Marinobacter koreensis</name>
    <dbReference type="NCBI Taxonomy" id="335974"/>
    <lineage>
        <taxon>Bacteria</taxon>
        <taxon>Pseudomonadati</taxon>
        <taxon>Pseudomonadota</taxon>
        <taxon>Gammaproteobacteria</taxon>
        <taxon>Pseudomonadales</taxon>
        <taxon>Marinobacteraceae</taxon>
        <taxon>Marinobacter</taxon>
    </lineage>
</organism>
<proteinExistence type="inferred from homology"/>
<sequence>MDAQAEALLSALRSDHQSGATELALKTLRDLADYLDQTRPLSSERAALLNALRTARPSMVVIGSAIEKVEARCLEQPEHPDEAVRSVLRQLEQATDGILDHAVARIPDGAIIMTHSASSVVLKLFQRLASEKRPVSVICTQSSPGLEGHGLARELDDLNIPVTLITDAQMALFVDQADLVITGCDCWLADHHFVNKAGTRLLALAARERGVPFWVLADSFRDSPDTSKTVILEEMPGEELQAPEGSCITPRNIYFETVPESLISGRISEQGVSSFPAGARP</sequence>
<accession>A0ABW0RNK8</accession>
<dbReference type="PANTHER" id="PTHR43475:SF3">
    <property type="entry name" value="TRANSLATION INITIATION FACTOR EIF-2B SUBUNIT FAMILY PROTEIN (AFU_ORTHOLOGUE AFUA_2G14290)"/>
    <property type="match status" value="1"/>
</dbReference>
<name>A0ABW0RNK8_9GAMM</name>
<comment type="similarity">
    <text evidence="1">Belongs to the eIF-2B alpha/beta/delta subunits family.</text>
</comment>
<keyword evidence="2" id="KW-0648">Protein biosynthesis</keyword>
<evidence type="ECO:0000313" key="2">
    <source>
        <dbReference type="EMBL" id="MFC5546394.1"/>
    </source>
</evidence>
<keyword evidence="3" id="KW-1185">Reference proteome</keyword>
<reference evidence="3" key="1">
    <citation type="journal article" date="2019" name="Int. J. Syst. Evol. Microbiol.">
        <title>The Global Catalogue of Microorganisms (GCM) 10K type strain sequencing project: providing services to taxonomists for standard genome sequencing and annotation.</title>
        <authorList>
            <consortium name="The Broad Institute Genomics Platform"/>
            <consortium name="The Broad Institute Genome Sequencing Center for Infectious Disease"/>
            <person name="Wu L."/>
            <person name="Ma J."/>
        </authorList>
    </citation>
    <scope>NUCLEOTIDE SEQUENCE [LARGE SCALE GENOMIC DNA]</scope>
    <source>
        <strain evidence="3">CGMCC 4.1799</strain>
    </source>
</reference>
<dbReference type="GO" id="GO:0003743">
    <property type="term" value="F:translation initiation factor activity"/>
    <property type="evidence" value="ECO:0007669"/>
    <property type="project" value="UniProtKB-KW"/>
</dbReference>
<comment type="caution">
    <text evidence="2">The sequence shown here is derived from an EMBL/GenBank/DDBJ whole genome shotgun (WGS) entry which is preliminary data.</text>
</comment>
<dbReference type="InterPro" id="IPR000649">
    <property type="entry name" value="IF-2B-related"/>
</dbReference>
<dbReference type="InterPro" id="IPR037171">
    <property type="entry name" value="NagB/RpiA_transferase-like"/>
</dbReference>
<protein>
    <submittedName>
        <fullName evidence="2">Translation initiation factor eIF-2B</fullName>
    </submittedName>
</protein>
<gene>
    <name evidence="2" type="ORF">ACFPQA_15125</name>
</gene>
<dbReference type="PANTHER" id="PTHR43475">
    <property type="entry name" value="METHYLTHIORIBOSE-1-PHOSPHATE ISOMERASE"/>
    <property type="match status" value="1"/>
</dbReference>
<evidence type="ECO:0000313" key="3">
    <source>
        <dbReference type="Proteomes" id="UP001596055"/>
    </source>
</evidence>
<dbReference type="EMBL" id="JBHSNL010000006">
    <property type="protein sequence ID" value="MFC5546394.1"/>
    <property type="molecule type" value="Genomic_DNA"/>
</dbReference>
<dbReference type="SUPFAM" id="SSF100950">
    <property type="entry name" value="NagB/RpiA/CoA transferase-like"/>
    <property type="match status" value="1"/>
</dbReference>
<dbReference type="Proteomes" id="UP001596055">
    <property type="component" value="Unassembled WGS sequence"/>
</dbReference>